<protein>
    <submittedName>
        <fullName evidence="2">Predicted protein</fullName>
    </submittedName>
</protein>
<dbReference type="InParanoid" id="D2UX38"/>
<dbReference type="GeneID" id="8864015"/>
<dbReference type="Proteomes" id="UP000006671">
    <property type="component" value="Unassembled WGS sequence"/>
</dbReference>
<dbReference type="EMBL" id="GG738845">
    <property type="protein sequence ID" value="EFC50557.1"/>
    <property type="molecule type" value="Genomic_DNA"/>
</dbReference>
<feature type="signal peptide" evidence="1">
    <location>
        <begin position="1"/>
        <end position="22"/>
    </location>
</feature>
<evidence type="ECO:0000313" key="3">
    <source>
        <dbReference type="Proteomes" id="UP000006671"/>
    </source>
</evidence>
<keyword evidence="3" id="KW-1185">Reference proteome</keyword>
<proteinExistence type="predicted"/>
<dbReference type="VEuPathDB" id="AmoebaDB:NAEGRDRAFT_61624"/>
<dbReference type="KEGG" id="ngr:NAEGRDRAFT_61624"/>
<reference evidence="2 3" key="1">
    <citation type="journal article" date="2010" name="Cell">
        <title>The genome of Naegleria gruberi illuminates early eukaryotic versatility.</title>
        <authorList>
            <person name="Fritz-Laylin L.K."/>
            <person name="Prochnik S.E."/>
            <person name="Ginger M.L."/>
            <person name="Dacks J.B."/>
            <person name="Carpenter M.L."/>
            <person name="Field M.C."/>
            <person name="Kuo A."/>
            <person name="Paredez A."/>
            <person name="Chapman J."/>
            <person name="Pham J."/>
            <person name="Shu S."/>
            <person name="Neupane R."/>
            <person name="Cipriano M."/>
            <person name="Mancuso J."/>
            <person name="Tu H."/>
            <person name="Salamov A."/>
            <person name="Lindquist E."/>
            <person name="Shapiro H."/>
            <person name="Lucas S."/>
            <person name="Grigoriev I.V."/>
            <person name="Cande W.Z."/>
            <person name="Fulton C."/>
            <person name="Rokhsar D.S."/>
            <person name="Dawson S.C."/>
        </authorList>
    </citation>
    <scope>NUCLEOTIDE SEQUENCE [LARGE SCALE GENOMIC DNA]</scope>
    <source>
        <strain evidence="2 3">NEG-M</strain>
    </source>
</reference>
<evidence type="ECO:0000313" key="2">
    <source>
        <dbReference type="EMBL" id="EFC50557.1"/>
    </source>
</evidence>
<sequence length="159" mass="17212">MKIILVLSLLLVILCISSFSHAQTCADTKTAPFSCPTCKTCTGPSSTCCDVVKDAASGAFMDLVKLRKASQDCIDQAKEFTCARCDPKNQGLPTDINGIVLCKSKCLTMQKVCSGVLTFRCDDAPESNCWSSAESIRLVDLKFVVALVISIYLFICHLI</sequence>
<dbReference type="AlphaFoldDB" id="D2UX38"/>
<dbReference type="OMA" id="APESNCW"/>
<accession>D2UX38</accession>
<name>D2UX38_NAEGR</name>
<keyword evidence="1" id="KW-0732">Signal</keyword>
<feature type="chain" id="PRO_5003037151" evidence="1">
    <location>
        <begin position="23"/>
        <end position="159"/>
    </location>
</feature>
<gene>
    <name evidence="2" type="ORF">NAEGRDRAFT_61624</name>
</gene>
<organism evidence="3">
    <name type="scientific">Naegleria gruberi</name>
    <name type="common">Amoeba</name>
    <dbReference type="NCBI Taxonomy" id="5762"/>
    <lineage>
        <taxon>Eukaryota</taxon>
        <taxon>Discoba</taxon>
        <taxon>Heterolobosea</taxon>
        <taxon>Tetramitia</taxon>
        <taxon>Eutetramitia</taxon>
        <taxon>Vahlkampfiidae</taxon>
        <taxon>Naegleria</taxon>
    </lineage>
</organism>
<dbReference type="RefSeq" id="XP_002683301.1">
    <property type="nucleotide sequence ID" value="XM_002683255.1"/>
</dbReference>
<evidence type="ECO:0000256" key="1">
    <source>
        <dbReference type="SAM" id="SignalP"/>
    </source>
</evidence>